<gene>
    <name evidence="2" type="ORF">HCN44_003069</name>
</gene>
<feature type="transmembrane region" description="Helical" evidence="1">
    <location>
        <begin position="399"/>
        <end position="423"/>
    </location>
</feature>
<evidence type="ECO:0000313" key="3">
    <source>
        <dbReference type="Proteomes" id="UP000639338"/>
    </source>
</evidence>
<protein>
    <submittedName>
        <fullName evidence="2">Uncharacterized protein</fullName>
    </submittedName>
</protein>
<evidence type="ECO:0000256" key="1">
    <source>
        <dbReference type="SAM" id="Phobius"/>
    </source>
</evidence>
<dbReference type="EMBL" id="JACMRX010000006">
    <property type="protein sequence ID" value="KAF7987307.1"/>
    <property type="molecule type" value="Genomic_DNA"/>
</dbReference>
<sequence length="481" mass="55389">MTKILLTVEKIPLITKRSTATNISFKQENNNQDIKCLRRKKELPVTHGVKSVASSKATMNYPAVNIPTKIPMKLNHSLTELNPQNTKKSTAKINEDSTTSCQIWEENYQDLSDWCMDTFIRAPCDFPAGELNQNEIKDCIEIKDEQEVIDANQNKIYSMNNMGDEVWGKDLKQELQLINNNNSQYDNDLLTDLNGWQNVLKKDEWIQQIDNDQIGQTEKYENWDTLNVFNNNNSFDLLSYLCDKDDIFSLEENISTDSTTILSNNNNNRTINNNNNSYEKIKSELLISSTVSSPEFNEINCLKMKLPSTDRSIENTKVRGRQRVEVVNSIQLDKGTKRNYDSDDGLSDCNNVDLKKTNLLIKSRNYLADYQEIHHGTPKNEYTFSSLVKLMSQITGKSILVLLYIVANATLVGEFGIFLLRFILDKLVNIQKTNDHHQIAIKFAIFSLELIGIYMCLYFIFGYIWNPIIEMVVEIIFQVLF</sequence>
<keyword evidence="1" id="KW-0472">Membrane</keyword>
<comment type="caution">
    <text evidence="2">The sequence shown here is derived from an EMBL/GenBank/DDBJ whole genome shotgun (WGS) entry which is preliminary data.</text>
</comment>
<proteinExistence type="predicted"/>
<accession>A0A834XKC5</accession>
<keyword evidence="3" id="KW-1185">Reference proteome</keyword>
<evidence type="ECO:0000313" key="2">
    <source>
        <dbReference type="EMBL" id="KAF7987307.1"/>
    </source>
</evidence>
<organism evidence="2 3">
    <name type="scientific">Aphidius gifuensis</name>
    <name type="common">Parasitoid wasp</name>
    <dbReference type="NCBI Taxonomy" id="684658"/>
    <lineage>
        <taxon>Eukaryota</taxon>
        <taxon>Metazoa</taxon>
        <taxon>Ecdysozoa</taxon>
        <taxon>Arthropoda</taxon>
        <taxon>Hexapoda</taxon>
        <taxon>Insecta</taxon>
        <taxon>Pterygota</taxon>
        <taxon>Neoptera</taxon>
        <taxon>Endopterygota</taxon>
        <taxon>Hymenoptera</taxon>
        <taxon>Apocrita</taxon>
        <taxon>Ichneumonoidea</taxon>
        <taxon>Braconidae</taxon>
        <taxon>Aphidiinae</taxon>
        <taxon>Aphidius</taxon>
    </lineage>
</organism>
<name>A0A834XKC5_APHGI</name>
<dbReference type="AlphaFoldDB" id="A0A834XKC5"/>
<keyword evidence="1" id="KW-1133">Transmembrane helix</keyword>
<feature type="transmembrane region" description="Helical" evidence="1">
    <location>
        <begin position="443"/>
        <end position="465"/>
    </location>
</feature>
<dbReference type="OrthoDB" id="6624782at2759"/>
<reference evidence="2 3" key="1">
    <citation type="submission" date="2020-08" db="EMBL/GenBank/DDBJ databases">
        <title>Aphidius gifuensis genome sequencing and assembly.</title>
        <authorList>
            <person name="Du Z."/>
        </authorList>
    </citation>
    <scope>NUCLEOTIDE SEQUENCE [LARGE SCALE GENOMIC DNA]</scope>
    <source>
        <strain evidence="2">YNYX2018</strain>
        <tissue evidence="2">Adults</tissue>
    </source>
</reference>
<dbReference type="Proteomes" id="UP000639338">
    <property type="component" value="Unassembled WGS sequence"/>
</dbReference>
<keyword evidence="1" id="KW-0812">Transmembrane</keyword>